<evidence type="ECO:0000313" key="5">
    <source>
        <dbReference type="Proteomes" id="UP000332933"/>
    </source>
</evidence>
<dbReference type="AlphaFoldDB" id="A0A485LEE6"/>
<feature type="signal peptide" evidence="2">
    <location>
        <begin position="1"/>
        <end position="23"/>
    </location>
</feature>
<feature type="region of interest" description="Disordered" evidence="1">
    <location>
        <begin position="148"/>
        <end position="170"/>
    </location>
</feature>
<name>A0A485LEE6_9STRA</name>
<dbReference type="EMBL" id="VJMH01006748">
    <property type="protein sequence ID" value="KAF0688182.1"/>
    <property type="molecule type" value="Genomic_DNA"/>
</dbReference>
<evidence type="ECO:0000313" key="3">
    <source>
        <dbReference type="EMBL" id="KAF0688182.1"/>
    </source>
</evidence>
<feature type="compositionally biased region" description="Basic residues" evidence="1">
    <location>
        <begin position="156"/>
        <end position="170"/>
    </location>
</feature>
<organism evidence="4 5">
    <name type="scientific">Aphanomyces stellatus</name>
    <dbReference type="NCBI Taxonomy" id="120398"/>
    <lineage>
        <taxon>Eukaryota</taxon>
        <taxon>Sar</taxon>
        <taxon>Stramenopiles</taxon>
        <taxon>Oomycota</taxon>
        <taxon>Saprolegniomycetes</taxon>
        <taxon>Saprolegniales</taxon>
        <taxon>Verrucalvaceae</taxon>
        <taxon>Aphanomyces</taxon>
    </lineage>
</organism>
<sequence>MRASLLCVLLALFIAVFSHSASADLNNVAIEDVKIDHPSKPFRDENGQMVQRVREVVTMREDNPDGSSTVSRKQIFPLIPFLIKGAVVAAKAVKAVKVGVAAGKAAVAAAKASKVGKAVSTGIKIAKNVKKGYDNVKRVVDMGKKIHANHQANNQRKGHKPRGLRRLRSE</sequence>
<evidence type="ECO:0000256" key="2">
    <source>
        <dbReference type="SAM" id="SignalP"/>
    </source>
</evidence>
<reference evidence="4 5" key="1">
    <citation type="submission" date="2019-03" db="EMBL/GenBank/DDBJ databases">
        <authorList>
            <person name="Gaulin E."/>
            <person name="Dumas B."/>
        </authorList>
    </citation>
    <scope>NUCLEOTIDE SEQUENCE [LARGE SCALE GENOMIC DNA]</scope>
    <source>
        <strain evidence="4">CBS 568.67</strain>
    </source>
</reference>
<keyword evidence="2" id="KW-0732">Signal</keyword>
<dbReference type="EMBL" id="CAADRA010006771">
    <property type="protein sequence ID" value="VFT96881.1"/>
    <property type="molecule type" value="Genomic_DNA"/>
</dbReference>
<dbReference type="Proteomes" id="UP000332933">
    <property type="component" value="Unassembled WGS sequence"/>
</dbReference>
<gene>
    <name evidence="4" type="primary">Aste57867_20187</name>
    <name evidence="3" type="ORF">As57867_020121</name>
    <name evidence="4" type="ORF">ASTE57867_20187</name>
</gene>
<evidence type="ECO:0000313" key="4">
    <source>
        <dbReference type="EMBL" id="VFT96881.1"/>
    </source>
</evidence>
<reference evidence="3" key="2">
    <citation type="submission" date="2019-06" db="EMBL/GenBank/DDBJ databases">
        <title>Genomics analysis of Aphanomyces spp. identifies a new class of oomycete effector associated with host adaptation.</title>
        <authorList>
            <person name="Gaulin E."/>
        </authorList>
    </citation>
    <scope>NUCLEOTIDE SEQUENCE</scope>
    <source>
        <strain evidence="3">CBS 578.67</strain>
    </source>
</reference>
<evidence type="ECO:0000256" key="1">
    <source>
        <dbReference type="SAM" id="MobiDB-lite"/>
    </source>
</evidence>
<keyword evidence="5" id="KW-1185">Reference proteome</keyword>
<protein>
    <submittedName>
        <fullName evidence="4">Aste57867_20187 protein</fullName>
    </submittedName>
</protein>
<accession>A0A485LEE6</accession>
<feature type="chain" id="PRO_5033437558" evidence="2">
    <location>
        <begin position="24"/>
        <end position="170"/>
    </location>
</feature>
<proteinExistence type="predicted"/>